<dbReference type="NCBIfam" id="TIGR01090">
    <property type="entry name" value="apt"/>
    <property type="match status" value="1"/>
</dbReference>
<sequence length="172" mass="19297">MDLKKEIREVPDYPKEGISFKDITTLFKNKEAMKYVTDVISDNFKEKGITKVVGLEARGFILGGAVANRLDAGFVPIRKKGKLPCDIVTETYDLEYGTDRIEMHVDALEKDDVVLIHDDLLATGGTAVAALKLAQKCGVKKVYFSFICDLEFISTPNKELLKNFETQILVKY</sequence>
<dbReference type="InterPro" id="IPR029057">
    <property type="entry name" value="PRTase-like"/>
</dbReference>
<evidence type="ECO:0000256" key="9">
    <source>
        <dbReference type="ARBA" id="ARBA00022679"/>
    </source>
</evidence>
<accession>A0A9X3FF16</accession>
<dbReference type="PANTHER" id="PTHR11776:SF7">
    <property type="entry name" value="PHOSPHORIBOSYLTRANSFERASE DOMAIN-CONTAINING PROTEIN"/>
    <property type="match status" value="1"/>
</dbReference>
<dbReference type="InterPro" id="IPR050120">
    <property type="entry name" value="Adenine_PRTase"/>
</dbReference>
<dbReference type="Proteomes" id="UP001145087">
    <property type="component" value="Unassembled WGS sequence"/>
</dbReference>
<keyword evidence="7 11" id="KW-0963">Cytoplasm</keyword>
<keyword evidence="8 11" id="KW-0328">Glycosyltransferase</keyword>
<dbReference type="NCBIfam" id="NF002636">
    <property type="entry name" value="PRK02304.1-5"/>
    <property type="match status" value="1"/>
</dbReference>
<dbReference type="InterPro" id="IPR005764">
    <property type="entry name" value="Ade_phspho_trans"/>
</dbReference>
<dbReference type="GO" id="GO:0044209">
    <property type="term" value="P:AMP salvage"/>
    <property type="evidence" value="ECO:0007669"/>
    <property type="project" value="UniProtKB-UniRule"/>
</dbReference>
<keyword evidence="10 11" id="KW-0660">Purine salvage</keyword>
<keyword evidence="9 11" id="KW-0808">Transferase</keyword>
<dbReference type="HAMAP" id="MF_00004">
    <property type="entry name" value="Aden_phosphoribosyltr"/>
    <property type="match status" value="1"/>
</dbReference>
<dbReference type="EC" id="2.4.2.7" evidence="6 11"/>
<dbReference type="FunFam" id="3.40.50.2020:FF:000021">
    <property type="entry name" value="Adenine phosphoribosyltransferase"/>
    <property type="match status" value="1"/>
</dbReference>
<comment type="similarity">
    <text evidence="4 11">Belongs to the purine/pyrimidine phosphoribosyltransferase family.</text>
</comment>
<evidence type="ECO:0000256" key="3">
    <source>
        <dbReference type="ARBA" id="ARBA00004659"/>
    </source>
</evidence>
<dbReference type="AlphaFoldDB" id="A0A9X3FF16"/>
<reference evidence="13" key="1">
    <citation type="submission" date="2022-11" db="EMBL/GenBank/DDBJ databases">
        <title>Marilongibacter aestuarii gen. nov., sp. nov., isolated from tidal flat sediment.</title>
        <authorList>
            <person name="Jiayan W."/>
        </authorList>
    </citation>
    <scope>NUCLEOTIDE SEQUENCE</scope>
    <source>
        <strain evidence="13">Z1-6</strain>
    </source>
</reference>
<comment type="function">
    <text evidence="11">Catalyzes a salvage reaction resulting in the formation of AMP, that is energically less costly than de novo synthesis.</text>
</comment>
<feature type="domain" description="Phosphoribosyltransferase" evidence="12">
    <location>
        <begin position="25"/>
        <end position="148"/>
    </location>
</feature>
<dbReference type="EMBL" id="JAPOHD010000029">
    <property type="protein sequence ID" value="MCY1721880.1"/>
    <property type="molecule type" value="Genomic_DNA"/>
</dbReference>
<dbReference type="Pfam" id="PF00156">
    <property type="entry name" value="Pribosyltran"/>
    <property type="match status" value="1"/>
</dbReference>
<evidence type="ECO:0000256" key="4">
    <source>
        <dbReference type="ARBA" id="ARBA00008391"/>
    </source>
</evidence>
<evidence type="ECO:0000256" key="2">
    <source>
        <dbReference type="ARBA" id="ARBA00004496"/>
    </source>
</evidence>
<dbReference type="CDD" id="cd06223">
    <property type="entry name" value="PRTases_typeI"/>
    <property type="match status" value="1"/>
</dbReference>
<dbReference type="RefSeq" id="WP_343334209.1">
    <property type="nucleotide sequence ID" value="NZ_JAPOHD010000029.1"/>
</dbReference>
<evidence type="ECO:0000256" key="10">
    <source>
        <dbReference type="ARBA" id="ARBA00022726"/>
    </source>
</evidence>
<evidence type="ECO:0000259" key="12">
    <source>
        <dbReference type="Pfam" id="PF00156"/>
    </source>
</evidence>
<name>A0A9X3FF16_9BACT</name>
<evidence type="ECO:0000256" key="8">
    <source>
        <dbReference type="ARBA" id="ARBA00022676"/>
    </source>
</evidence>
<dbReference type="GO" id="GO:0003999">
    <property type="term" value="F:adenine phosphoribosyltransferase activity"/>
    <property type="evidence" value="ECO:0007669"/>
    <property type="project" value="UniProtKB-UniRule"/>
</dbReference>
<comment type="caution">
    <text evidence="13">The sequence shown here is derived from an EMBL/GenBank/DDBJ whole genome shotgun (WGS) entry which is preliminary data.</text>
</comment>
<proteinExistence type="inferred from homology"/>
<dbReference type="GO" id="GO:0005737">
    <property type="term" value="C:cytoplasm"/>
    <property type="evidence" value="ECO:0007669"/>
    <property type="project" value="UniProtKB-SubCell"/>
</dbReference>
<dbReference type="GO" id="GO:0006168">
    <property type="term" value="P:adenine salvage"/>
    <property type="evidence" value="ECO:0007669"/>
    <property type="project" value="InterPro"/>
</dbReference>
<dbReference type="InterPro" id="IPR000836">
    <property type="entry name" value="PRTase_dom"/>
</dbReference>
<evidence type="ECO:0000256" key="5">
    <source>
        <dbReference type="ARBA" id="ARBA00011738"/>
    </source>
</evidence>
<protein>
    <recommendedName>
        <fullName evidence="6 11">Adenine phosphoribosyltransferase</fullName>
        <shortName evidence="11">APRT</shortName>
        <ecNumber evidence="6 11">2.4.2.7</ecNumber>
    </recommendedName>
</protein>
<comment type="subunit">
    <text evidence="5 11">Homodimer.</text>
</comment>
<evidence type="ECO:0000256" key="1">
    <source>
        <dbReference type="ARBA" id="ARBA00000868"/>
    </source>
</evidence>
<comment type="subcellular location">
    <subcellularLocation>
        <location evidence="2 11">Cytoplasm</location>
    </subcellularLocation>
</comment>
<dbReference type="Gene3D" id="3.40.50.2020">
    <property type="match status" value="1"/>
</dbReference>
<gene>
    <name evidence="11" type="primary">apt</name>
    <name evidence="13" type="ORF">OU798_16115</name>
</gene>
<comment type="pathway">
    <text evidence="3 11">Purine metabolism; AMP biosynthesis via salvage pathway; AMP from adenine: step 1/1.</text>
</comment>
<evidence type="ECO:0000256" key="7">
    <source>
        <dbReference type="ARBA" id="ARBA00022490"/>
    </source>
</evidence>
<evidence type="ECO:0000256" key="6">
    <source>
        <dbReference type="ARBA" id="ARBA00011893"/>
    </source>
</evidence>
<dbReference type="NCBIfam" id="NF002634">
    <property type="entry name" value="PRK02304.1-3"/>
    <property type="match status" value="1"/>
</dbReference>
<evidence type="ECO:0000313" key="14">
    <source>
        <dbReference type="Proteomes" id="UP001145087"/>
    </source>
</evidence>
<evidence type="ECO:0000313" key="13">
    <source>
        <dbReference type="EMBL" id="MCY1721880.1"/>
    </source>
</evidence>
<comment type="catalytic activity">
    <reaction evidence="1 11">
        <text>AMP + diphosphate = 5-phospho-alpha-D-ribose 1-diphosphate + adenine</text>
        <dbReference type="Rhea" id="RHEA:16609"/>
        <dbReference type="ChEBI" id="CHEBI:16708"/>
        <dbReference type="ChEBI" id="CHEBI:33019"/>
        <dbReference type="ChEBI" id="CHEBI:58017"/>
        <dbReference type="ChEBI" id="CHEBI:456215"/>
        <dbReference type="EC" id="2.4.2.7"/>
    </reaction>
</comment>
<organism evidence="13 14">
    <name type="scientific">Draconibacterium aestuarii</name>
    <dbReference type="NCBI Taxonomy" id="2998507"/>
    <lineage>
        <taxon>Bacteria</taxon>
        <taxon>Pseudomonadati</taxon>
        <taxon>Bacteroidota</taxon>
        <taxon>Bacteroidia</taxon>
        <taxon>Marinilabiliales</taxon>
        <taxon>Prolixibacteraceae</taxon>
        <taxon>Draconibacterium</taxon>
    </lineage>
</organism>
<evidence type="ECO:0000256" key="11">
    <source>
        <dbReference type="HAMAP-Rule" id="MF_00004"/>
    </source>
</evidence>
<keyword evidence="14" id="KW-1185">Reference proteome</keyword>
<dbReference type="SUPFAM" id="SSF53271">
    <property type="entry name" value="PRTase-like"/>
    <property type="match status" value="1"/>
</dbReference>
<dbReference type="PANTHER" id="PTHR11776">
    <property type="entry name" value="ADENINE PHOSPHORIBOSYLTRANSFERASE"/>
    <property type="match status" value="1"/>
</dbReference>
<dbReference type="GO" id="GO:0006166">
    <property type="term" value="P:purine ribonucleoside salvage"/>
    <property type="evidence" value="ECO:0007669"/>
    <property type="project" value="UniProtKB-UniRule"/>
</dbReference>